<evidence type="ECO:0000313" key="3">
    <source>
        <dbReference type="EMBL" id="CDQ80571.1"/>
    </source>
</evidence>
<dbReference type="InterPro" id="IPR050951">
    <property type="entry name" value="Retrovirus_Pol_polyprotein"/>
</dbReference>
<feature type="compositionally biased region" description="Basic and acidic residues" evidence="1">
    <location>
        <begin position="248"/>
        <end position="258"/>
    </location>
</feature>
<evidence type="ECO:0000313" key="4">
    <source>
        <dbReference type="Proteomes" id="UP000193380"/>
    </source>
</evidence>
<feature type="domain" description="Integrase catalytic" evidence="2">
    <location>
        <begin position="1"/>
        <end position="133"/>
    </location>
</feature>
<proteinExistence type="predicted"/>
<dbReference type="InterPro" id="IPR012337">
    <property type="entry name" value="RNaseH-like_sf"/>
</dbReference>
<dbReference type="GO" id="GO:0015074">
    <property type="term" value="P:DNA integration"/>
    <property type="evidence" value="ECO:0007669"/>
    <property type="project" value="InterPro"/>
</dbReference>
<dbReference type="SUPFAM" id="SSF53098">
    <property type="entry name" value="Ribonuclease H-like"/>
    <property type="match status" value="1"/>
</dbReference>
<dbReference type="Pfam" id="PF00665">
    <property type="entry name" value="rve"/>
    <property type="match status" value="1"/>
</dbReference>
<gene>
    <name evidence="3" type="ORF">GSONMT00015899001</name>
</gene>
<feature type="compositionally biased region" description="Basic and acidic residues" evidence="1">
    <location>
        <begin position="270"/>
        <end position="285"/>
    </location>
</feature>
<dbReference type="EMBL" id="FR905623">
    <property type="protein sequence ID" value="CDQ80571.1"/>
    <property type="molecule type" value="Genomic_DNA"/>
</dbReference>
<dbReference type="STRING" id="8022.A0A060XM75"/>
<dbReference type="GO" id="GO:0003676">
    <property type="term" value="F:nucleic acid binding"/>
    <property type="evidence" value="ECO:0007669"/>
    <property type="project" value="InterPro"/>
</dbReference>
<reference evidence="3" key="1">
    <citation type="journal article" date="2014" name="Nat. Commun.">
        <title>The rainbow trout genome provides novel insights into evolution after whole-genome duplication in vertebrates.</title>
        <authorList>
            <person name="Berthelot C."/>
            <person name="Brunet F."/>
            <person name="Chalopin D."/>
            <person name="Juanchich A."/>
            <person name="Bernard M."/>
            <person name="Noel B."/>
            <person name="Bento P."/>
            <person name="Da Silva C."/>
            <person name="Labadie K."/>
            <person name="Alberti A."/>
            <person name="Aury J.M."/>
            <person name="Louis A."/>
            <person name="Dehais P."/>
            <person name="Bardou P."/>
            <person name="Montfort J."/>
            <person name="Klopp C."/>
            <person name="Cabau C."/>
            <person name="Gaspin C."/>
            <person name="Thorgaard G.H."/>
            <person name="Boussaha M."/>
            <person name="Quillet E."/>
            <person name="Guyomard R."/>
            <person name="Galiana D."/>
            <person name="Bobe J."/>
            <person name="Volff J.N."/>
            <person name="Genet C."/>
            <person name="Wincker P."/>
            <person name="Jaillon O."/>
            <person name="Roest Crollius H."/>
            <person name="Guiguen Y."/>
        </authorList>
    </citation>
    <scope>NUCLEOTIDE SEQUENCE [LARGE SCALE GENOMIC DNA]</scope>
</reference>
<organism evidence="3 4">
    <name type="scientific">Oncorhynchus mykiss</name>
    <name type="common">Rainbow trout</name>
    <name type="synonym">Salmo gairdneri</name>
    <dbReference type="NCBI Taxonomy" id="8022"/>
    <lineage>
        <taxon>Eukaryota</taxon>
        <taxon>Metazoa</taxon>
        <taxon>Chordata</taxon>
        <taxon>Craniata</taxon>
        <taxon>Vertebrata</taxon>
        <taxon>Euteleostomi</taxon>
        <taxon>Actinopterygii</taxon>
        <taxon>Neopterygii</taxon>
        <taxon>Teleostei</taxon>
        <taxon>Protacanthopterygii</taxon>
        <taxon>Salmoniformes</taxon>
        <taxon>Salmonidae</taxon>
        <taxon>Salmoninae</taxon>
        <taxon>Oncorhynchus</taxon>
    </lineage>
</organism>
<dbReference type="PANTHER" id="PTHR37984">
    <property type="entry name" value="PROTEIN CBG26694"/>
    <property type="match status" value="1"/>
</dbReference>
<feature type="compositionally biased region" description="Basic and acidic residues" evidence="1">
    <location>
        <begin position="214"/>
        <end position="232"/>
    </location>
</feature>
<feature type="region of interest" description="Disordered" evidence="1">
    <location>
        <begin position="214"/>
        <end position="298"/>
    </location>
</feature>
<protein>
    <recommendedName>
        <fullName evidence="2">Integrase catalytic domain-containing protein</fullName>
    </recommendedName>
</protein>
<evidence type="ECO:0000256" key="1">
    <source>
        <dbReference type="SAM" id="MobiDB-lite"/>
    </source>
</evidence>
<dbReference type="PANTHER" id="PTHR37984:SF5">
    <property type="entry name" value="PROTEIN NYNRIN-LIKE"/>
    <property type="match status" value="1"/>
</dbReference>
<dbReference type="FunFam" id="3.30.420.10:FF:000063">
    <property type="entry name" value="Retrovirus-related Pol polyprotein from transposon 297-like Protein"/>
    <property type="match status" value="1"/>
</dbReference>
<dbReference type="InterPro" id="IPR001584">
    <property type="entry name" value="Integrase_cat-core"/>
</dbReference>
<evidence type="ECO:0000259" key="2">
    <source>
        <dbReference type="PROSITE" id="PS50994"/>
    </source>
</evidence>
<reference evidence="3" key="2">
    <citation type="submission" date="2014-03" db="EMBL/GenBank/DDBJ databases">
        <authorList>
            <person name="Genoscope - CEA"/>
        </authorList>
    </citation>
    <scope>NUCLEOTIDE SEQUENCE</scope>
</reference>
<dbReference type="PaxDb" id="8022-A0A060XM75"/>
<accession>A0A060XM75</accession>
<dbReference type="InterPro" id="IPR036397">
    <property type="entry name" value="RNaseH_sf"/>
</dbReference>
<dbReference type="AlphaFoldDB" id="A0A060XM75"/>
<dbReference type="PROSITE" id="PS50994">
    <property type="entry name" value="INTEGRASE"/>
    <property type="match status" value="1"/>
</dbReference>
<name>A0A060XM75_ONCMY</name>
<sequence length="298" mass="34005">MFLVIVDAHSKWPEVFCTDSSTSAQTIECLRTTFARFGLPLQLVSDNAQAFVSDEFTRFMSVNGIKHSTSAPYHPATNGLAERFVQTLKQGLRAAKRDEGTLQTKLSKFLASYRNTPHATTNESPAALMFGRPLRTQLDIMKPNRRNEVLNKQAKMLSGGRERHLQTGQEVMVRDYRRGGKWTRGTVHTQTGPRTYQVQVSPDIMWRRHINQMHSRENSTTIEREQAQRDPESDTQGTVEDGGAVKRPQAERRERVDEGAAIADAIMEQAHTEDVQEPPDDLRRYPERRHRPPDRLDL</sequence>
<dbReference type="Gene3D" id="3.30.420.10">
    <property type="entry name" value="Ribonuclease H-like superfamily/Ribonuclease H"/>
    <property type="match status" value="1"/>
</dbReference>
<dbReference type="Proteomes" id="UP000193380">
    <property type="component" value="Unassembled WGS sequence"/>
</dbReference>